<gene>
    <name evidence="1" type="ORF">QWZ15_16625</name>
</gene>
<sequence length="208" mass="24116">MELLPLVIAIVSLLATLFTFYLTQLRTATISILIGPEIRMYYADFPNNSTGIYIPTTFINSSVNMGTVIKCGISISKKDTQENYFMLWKEFSKVGPAGNWVFDSQAHSIAIAGKTSITKTVWYCWFAESNPKLHFTEGEYKLVVHIWLGKRDKPKNYEYRFFISKQDEQEFNKRLENNSKKVYAIMLNNELETNKYLLSKDDKRFLKG</sequence>
<dbReference type="EMBL" id="JAUFQS010000027">
    <property type="protein sequence ID" value="MDN3689460.1"/>
    <property type="molecule type" value="Genomic_DNA"/>
</dbReference>
<comment type="caution">
    <text evidence="1">The sequence shown here is derived from an EMBL/GenBank/DDBJ whole genome shotgun (WGS) entry which is preliminary data.</text>
</comment>
<evidence type="ECO:0000313" key="1">
    <source>
        <dbReference type="EMBL" id="MDN3689460.1"/>
    </source>
</evidence>
<protein>
    <submittedName>
        <fullName evidence="1">Uncharacterized protein</fullName>
    </submittedName>
</protein>
<name>A0ABT8CCI3_9BACT</name>
<keyword evidence="2" id="KW-1185">Reference proteome</keyword>
<organism evidence="1 2">
    <name type="scientific">Cyclobacterium jeungdonense</name>
    <dbReference type="NCBI Taxonomy" id="708087"/>
    <lineage>
        <taxon>Bacteria</taxon>
        <taxon>Pseudomonadati</taxon>
        <taxon>Bacteroidota</taxon>
        <taxon>Cytophagia</taxon>
        <taxon>Cytophagales</taxon>
        <taxon>Cyclobacteriaceae</taxon>
        <taxon>Cyclobacterium</taxon>
    </lineage>
</organism>
<dbReference type="Proteomes" id="UP001236663">
    <property type="component" value="Unassembled WGS sequence"/>
</dbReference>
<dbReference type="RefSeq" id="WP_163387478.1">
    <property type="nucleotide sequence ID" value="NZ_JAUFQS010000027.1"/>
</dbReference>
<accession>A0ABT8CCI3</accession>
<evidence type="ECO:0000313" key="2">
    <source>
        <dbReference type="Proteomes" id="UP001236663"/>
    </source>
</evidence>
<proteinExistence type="predicted"/>
<reference evidence="2" key="1">
    <citation type="journal article" date="2019" name="Int. J. Syst. Evol. Microbiol.">
        <title>The Global Catalogue of Microorganisms (GCM) 10K type strain sequencing project: providing services to taxonomists for standard genome sequencing and annotation.</title>
        <authorList>
            <consortium name="The Broad Institute Genomics Platform"/>
            <consortium name="The Broad Institute Genome Sequencing Center for Infectious Disease"/>
            <person name="Wu L."/>
            <person name="Ma J."/>
        </authorList>
    </citation>
    <scope>NUCLEOTIDE SEQUENCE [LARGE SCALE GENOMIC DNA]</scope>
    <source>
        <strain evidence="2">CECT 7706</strain>
    </source>
</reference>